<evidence type="ECO:0000256" key="4">
    <source>
        <dbReference type="ARBA" id="ARBA00022989"/>
    </source>
</evidence>
<dbReference type="CDD" id="cd03405">
    <property type="entry name" value="SPFH_HflC"/>
    <property type="match status" value="1"/>
</dbReference>
<gene>
    <name evidence="7" type="primary">hflC_7</name>
    <name evidence="7" type="ORF">GALL_176930</name>
</gene>
<evidence type="ECO:0000259" key="6">
    <source>
        <dbReference type="SMART" id="SM00244"/>
    </source>
</evidence>
<dbReference type="NCBIfam" id="TIGR01932">
    <property type="entry name" value="hflC"/>
    <property type="match status" value="1"/>
</dbReference>
<dbReference type="Gene3D" id="3.30.479.30">
    <property type="entry name" value="Band 7 domain"/>
    <property type="match status" value="1"/>
</dbReference>
<keyword evidence="7" id="KW-0645">Protease</keyword>
<dbReference type="GO" id="GO:0006508">
    <property type="term" value="P:proteolysis"/>
    <property type="evidence" value="ECO:0007669"/>
    <property type="project" value="UniProtKB-KW"/>
</dbReference>
<dbReference type="InterPro" id="IPR036013">
    <property type="entry name" value="Band_7/SPFH_dom_sf"/>
</dbReference>
<protein>
    <submittedName>
        <fullName evidence="7">Modulator of FtsH protease HflC</fullName>
    </submittedName>
</protein>
<dbReference type="SUPFAM" id="SSF117892">
    <property type="entry name" value="Band 7/SPFH domain"/>
    <property type="match status" value="1"/>
</dbReference>
<dbReference type="PANTHER" id="PTHR42911:SF1">
    <property type="entry name" value="MODULATOR OF FTSH PROTEASE HFLC"/>
    <property type="match status" value="1"/>
</dbReference>
<sequence length="300" mass="33902">MNRIILAIVALVLALGILASSLFVVDQRQYAAVFALGEIKRVIKSPGLYFKWPAPFENVVFLDKRVLTLQSPETDLFITAEKKNVVVDWYLKWRIVNPTEFIRSYGGSEQRANDRLYQIVKAALNEQITRRTVGQVLATERDKIMTDVQKVIEQSAGGTGLQIVDMRLTRVDFVADITQSVYRRMAAERKRVANELRSTGQAEAEKIRAEADKQREILIADAYSRAQTIKGEGDAKASEIYAKAFGQNPQFAEFYRSLEAYRASFNNHGDVLVLDPSTDFFRFFRNPNGGLSPKASPARR</sequence>
<organism evidence="7">
    <name type="scientific">mine drainage metagenome</name>
    <dbReference type="NCBI Taxonomy" id="410659"/>
    <lineage>
        <taxon>unclassified sequences</taxon>
        <taxon>metagenomes</taxon>
        <taxon>ecological metagenomes</taxon>
    </lineage>
</organism>
<dbReference type="InterPro" id="IPR001107">
    <property type="entry name" value="Band_7"/>
</dbReference>
<comment type="subcellular location">
    <subcellularLocation>
        <location evidence="1">Membrane</location>
    </subcellularLocation>
</comment>
<proteinExistence type="inferred from homology"/>
<dbReference type="AlphaFoldDB" id="A0A1J5RX21"/>
<dbReference type="EMBL" id="MLJW01000097">
    <property type="protein sequence ID" value="OIR00235.1"/>
    <property type="molecule type" value="Genomic_DNA"/>
</dbReference>
<keyword evidence="5" id="KW-0472">Membrane</keyword>
<dbReference type="PANTHER" id="PTHR42911">
    <property type="entry name" value="MODULATOR OF FTSH PROTEASE HFLC"/>
    <property type="match status" value="1"/>
</dbReference>
<reference evidence="7" key="1">
    <citation type="submission" date="2016-10" db="EMBL/GenBank/DDBJ databases">
        <title>Sequence of Gallionella enrichment culture.</title>
        <authorList>
            <person name="Poehlein A."/>
            <person name="Muehling M."/>
            <person name="Daniel R."/>
        </authorList>
    </citation>
    <scope>NUCLEOTIDE SEQUENCE</scope>
</reference>
<evidence type="ECO:0000313" key="7">
    <source>
        <dbReference type="EMBL" id="OIR00235.1"/>
    </source>
</evidence>
<accession>A0A1J5RX21</accession>
<keyword evidence="7" id="KW-0378">Hydrolase</keyword>
<dbReference type="PIRSF" id="PIRSF005651">
    <property type="entry name" value="HflC"/>
    <property type="match status" value="1"/>
</dbReference>
<dbReference type="SMART" id="SM00244">
    <property type="entry name" value="PHB"/>
    <property type="match status" value="1"/>
</dbReference>
<evidence type="ECO:0000256" key="5">
    <source>
        <dbReference type="ARBA" id="ARBA00023136"/>
    </source>
</evidence>
<dbReference type="Pfam" id="PF01145">
    <property type="entry name" value="Band_7"/>
    <property type="match status" value="1"/>
</dbReference>
<dbReference type="GO" id="GO:0008233">
    <property type="term" value="F:peptidase activity"/>
    <property type="evidence" value="ECO:0007669"/>
    <property type="project" value="UniProtKB-KW"/>
</dbReference>
<dbReference type="InterPro" id="IPR010200">
    <property type="entry name" value="HflC"/>
</dbReference>
<comment type="similarity">
    <text evidence="2">Belongs to the band 7/mec-2 family. HflC subfamily.</text>
</comment>
<name>A0A1J5RX21_9ZZZZ</name>
<keyword evidence="4" id="KW-1133">Transmembrane helix</keyword>
<dbReference type="GO" id="GO:0016020">
    <property type="term" value="C:membrane"/>
    <property type="evidence" value="ECO:0007669"/>
    <property type="project" value="UniProtKB-SubCell"/>
</dbReference>
<evidence type="ECO:0000256" key="1">
    <source>
        <dbReference type="ARBA" id="ARBA00004370"/>
    </source>
</evidence>
<evidence type="ECO:0000256" key="2">
    <source>
        <dbReference type="ARBA" id="ARBA00007862"/>
    </source>
</evidence>
<feature type="domain" description="Band 7" evidence="6">
    <location>
        <begin position="20"/>
        <end position="185"/>
    </location>
</feature>
<evidence type="ECO:0000256" key="3">
    <source>
        <dbReference type="ARBA" id="ARBA00022692"/>
    </source>
</evidence>
<keyword evidence="3" id="KW-0812">Transmembrane</keyword>
<comment type="caution">
    <text evidence="7">The sequence shown here is derived from an EMBL/GenBank/DDBJ whole genome shotgun (WGS) entry which is preliminary data.</text>
</comment>